<feature type="compositionally biased region" description="Low complexity" evidence="1">
    <location>
        <begin position="24"/>
        <end position="34"/>
    </location>
</feature>
<feature type="region of interest" description="Disordered" evidence="1">
    <location>
        <begin position="1"/>
        <end position="150"/>
    </location>
</feature>
<dbReference type="EMBL" id="JBGBPQ010000008">
    <property type="protein sequence ID" value="KAL1521136.1"/>
    <property type="molecule type" value="Genomic_DNA"/>
</dbReference>
<feature type="region of interest" description="Disordered" evidence="1">
    <location>
        <begin position="207"/>
        <end position="238"/>
    </location>
</feature>
<evidence type="ECO:0000313" key="2">
    <source>
        <dbReference type="EMBL" id="KAL1521136.1"/>
    </source>
</evidence>
<dbReference type="PANTHER" id="PTHR10292:SF1">
    <property type="entry name" value="CLATHRIN HEAVY CHAIN"/>
    <property type="match status" value="1"/>
</dbReference>
<protein>
    <recommendedName>
        <fullName evidence="4">Clathrin heavy chain</fullName>
    </recommendedName>
</protein>
<dbReference type="Gene3D" id="1.25.40.30">
    <property type="match status" value="1"/>
</dbReference>
<sequence>MSSSEGFADFQEASWAGDWDDEFPSAVAPAASPATPAPTTTPPDAAAPPHVLLQRSDDPFASEASEAKRTSPHASPDALGTRTPTPKEGVAATVPSSPAPDPRDHEEAREEYERQRAARLERLERLEREKAKRRPQEDAPSGSWGGWLSSASLDMGSWGAMELSMQNLSVERLHESAQKLRREASERAESVFKAAALQSPMSELRAKLHGAAATPPPAAPRGEAAEGGGAAAGSPDAPAADAASLFAMPSLGKGLSEGLSRGILPSGSLSSAASLLPKPWSGLSAMQWSRLSGSSDGAPAEPKQTGGEVAEAAAEAEDAAPAAEAPRPLTEEEQLERLLAEGSYDKAASWAANSPKQELRVVQTIQRFQSLPPPAAGGQPAILLYFGALLRRKGPLRTCEGLELARGVCAQGQAALVSKWVAEGKVERSEALADIVRTADPAAAAPLYKSVGCLRAEMRCHAELSNIDEVVHLCNSMQPPCKPDWARLLAEICALPGGVPRAIALEEALRALPPPPPPPDPTDSLAVMTYNMDMRHTPPPPPPEDETVRIFLEHGCLRHATKLALDALASLDGGELIDGALQTRLLLENLTAFAPPVGEALLEANSFPDLDKQQVAAKCEALHLLPHALRLYSSAEDIGRVLSSPAIGDEACCQRVAELPPADGLRVVKALLRCATPQTLAKVLYMGRALADSLGHEQLVRAFEEVGHDVGLQCYLAARMDARPSDGALTLEYLRVAKRLGKADEVERITGDPTKTYDPRAVLDMLQEPMPNGSAWPFDARPVINICDRFDLPEEMTRKLHEHGKHGHLKLYIQKVNPTKAPQVVATLLGVGFDPQRLRDMLAPIGAKAFAGDPTFIPRLIRAFEERDLLATLQPWLQVQVETLEQGPNFDAAQAALQKLKPKGLWSLLG</sequence>
<dbReference type="GO" id="GO:0006898">
    <property type="term" value="P:receptor-mediated endocytosis"/>
    <property type="evidence" value="ECO:0007669"/>
    <property type="project" value="TreeGrafter"/>
</dbReference>
<dbReference type="Pfam" id="PF13838">
    <property type="entry name" value="Clathrin_H_link"/>
    <property type="match status" value="1"/>
</dbReference>
<evidence type="ECO:0000256" key="1">
    <source>
        <dbReference type="SAM" id="MobiDB-lite"/>
    </source>
</evidence>
<gene>
    <name evidence="2" type="ORF">AB1Y20_022690</name>
</gene>
<proteinExistence type="predicted"/>
<evidence type="ECO:0008006" key="4">
    <source>
        <dbReference type="Google" id="ProtNLM"/>
    </source>
</evidence>
<evidence type="ECO:0000313" key="3">
    <source>
        <dbReference type="Proteomes" id="UP001515480"/>
    </source>
</evidence>
<feature type="compositionally biased region" description="Low complexity" evidence="1">
    <location>
        <begin position="308"/>
        <end position="328"/>
    </location>
</feature>
<dbReference type="PANTHER" id="PTHR10292">
    <property type="entry name" value="CLATHRIN HEAVY CHAIN RELATED"/>
    <property type="match status" value="1"/>
</dbReference>
<dbReference type="InterPro" id="IPR016024">
    <property type="entry name" value="ARM-type_fold"/>
</dbReference>
<dbReference type="SUPFAM" id="SSF48371">
    <property type="entry name" value="ARM repeat"/>
    <property type="match status" value="2"/>
</dbReference>
<dbReference type="Proteomes" id="UP001515480">
    <property type="component" value="Unassembled WGS sequence"/>
</dbReference>
<comment type="caution">
    <text evidence="2">The sequence shown here is derived from an EMBL/GenBank/DDBJ whole genome shotgun (WGS) entry which is preliminary data.</text>
</comment>
<dbReference type="GO" id="GO:0032051">
    <property type="term" value="F:clathrin light chain binding"/>
    <property type="evidence" value="ECO:0007669"/>
    <property type="project" value="TreeGrafter"/>
</dbReference>
<organism evidence="2 3">
    <name type="scientific">Prymnesium parvum</name>
    <name type="common">Toxic golden alga</name>
    <dbReference type="NCBI Taxonomy" id="97485"/>
    <lineage>
        <taxon>Eukaryota</taxon>
        <taxon>Haptista</taxon>
        <taxon>Haptophyta</taxon>
        <taxon>Prymnesiophyceae</taxon>
        <taxon>Prymnesiales</taxon>
        <taxon>Prymnesiaceae</taxon>
        <taxon>Prymnesium</taxon>
    </lineage>
</organism>
<accession>A0AB34JH13</accession>
<feature type="compositionally biased region" description="Basic and acidic residues" evidence="1">
    <location>
        <begin position="101"/>
        <end position="137"/>
    </location>
</feature>
<dbReference type="GO" id="GO:0071439">
    <property type="term" value="C:clathrin complex"/>
    <property type="evidence" value="ECO:0007669"/>
    <property type="project" value="TreeGrafter"/>
</dbReference>
<name>A0AB34JH13_PRYPA</name>
<reference evidence="2 3" key="1">
    <citation type="journal article" date="2024" name="Science">
        <title>Giant polyketide synthase enzymes in the biosynthesis of giant marine polyether toxins.</title>
        <authorList>
            <person name="Fallon T.R."/>
            <person name="Shende V.V."/>
            <person name="Wierzbicki I.H."/>
            <person name="Pendleton A.L."/>
            <person name="Watervoot N.F."/>
            <person name="Auber R.P."/>
            <person name="Gonzalez D.J."/>
            <person name="Wisecaver J.H."/>
            <person name="Moore B.S."/>
        </authorList>
    </citation>
    <scope>NUCLEOTIDE SEQUENCE [LARGE SCALE GENOMIC DNA]</scope>
    <source>
        <strain evidence="2 3">12B1</strain>
    </source>
</reference>
<dbReference type="InterPro" id="IPR012331">
    <property type="entry name" value="Clathrin_H-chain_linker"/>
</dbReference>
<keyword evidence="3" id="KW-1185">Reference proteome</keyword>
<dbReference type="AlphaFoldDB" id="A0AB34JH13"/>
<feature type="region of interest" description="Disordered" evidence="1">
    <location>
        <begin position="291"/>
        <end position="329"/>
    </location>
</feature>